<comment type="similarity">
    <text evidence="3">Belongs to the DsrE/TusD family.</text>
</comment>
<protein>
    <recommendedName>
        <fullName evidence="4">Sulfurtransferase TusD homolog</fullName>
    </recommendedName>
</protein>
<keyword evidence="6 7" id="KW-0808">Transferase</keyword>
<dbReference type="Pfam" id="PF02635">
    <property type="entry name" value="DsrE"/>
    <property type="match status" value="1"/>
</dbReference>
<evidence type="ECO:0000313" key="7">
    <source>
        <dbReference type="EMBL" id="MBM7037280.1"/>
    </source>
</evidence>
<dbReference type="InterPro" id="IPR003787">
    <property type="entry name" value="Sulphur_relay_DsrE/F-like"/>
</dbReference>
<evidence type="ECO:0000256" key="6">
    <source>
        <dbReference type="ARBA" id="ARBA00022679"/>
    </source>
</evidence>
<comment type="caution">
    <text evidence="7">The sequence shown here is derived from an EMBL/GenBank/DDBJ whole genome shotgun (WGS) entry which is preliminary data.</text>
</comment>
<proteinExistence type="inferred from homology"/>
<dbReference type="PANTHER" id="PTHR34874">
    <property type="entry name" value="PROTEIN YCHN"/>
    <property type="match status" value="1"/>
</dbReference>
<dbReference type="GO" id="GO:0016740">
    <property type="term" value="F:transferase activity"/>
    <property type="evidence" value="ECO:0007669"/>
    <property type="project" value="UniProtKB-KW"/>
</dbReference>
<accession>A0ABS2HIB5</accession>
<dbReference type="Proteomes" id="UP000809621">
    <property type="component" value="Unassembled WGS sequence"/>
</dbReference>
<keyword evidence="5" id="KW-0963">Cytoplasm</keyword>
<evidence type="ECO:0000256" key="4">
    <source>
        <dbReference type="ARBA" id="ARBA00020425"/>
    </source>
</evidence>
<dbReference type="Gene3D" id="3.40.1260.10">
    <property type="entry name" value="DsrEFH-like"/>
    <property type="match status" value="1"/>
</dbReference>
<dbReference type="InterPro" id="IPR017463">
    <property type="entry name" value="Sulphur_relay_TusD/DsrE"/>
</dbReference>
<evidence type="ECO:0000313" key="8">
    <source>
        <dbReference type="Proteomes" id="UP000809621"/>
    </source>
</evidence>
<sequence>MSLSYALVVTGDVYGNQATHMALEFAKALAQSEHKLNKVFFYQSGVSQASELVVPANDELHVVQKWQTLAQQHQFALETCVAAALRRGVVSEDEAKQHQLAAHNVAHSFEQVGLGSLAEALLSYDRVVQF</sequence>
<evidence type="ECO:0000256" key="1">
    <source>
        <dbReference type="ARBA" id="ARBA00002850"/>
    </source>
</evidence>
<dbReference type="EMBL" id="JAFEUM010000005">
    <property type="protein sequence ID" value="MBM7037280.1"/>
    <property type="molecule type" value="Genomic_DNA"/>
</dbReference>
<dbReference type="InterPro" id="IPR027396">
    <property type="entry name" value="DsrEFH-like"/>
</dbReference>
<dbReference type="NCBIfam" id="TIGR03012">
    <property type="entry name" value="sulf_tusD_dsrE"/>
    <property type="match status" value="1"/>
</dbReference>
<dbReference type="NCBIfam" id="NF001237">
    <property type="entry name" value="PRK00207.1"/>
    <property type="match status" value="1"/>
</dbReference>
<evidence type="ECO:0000256" key="2">
    <source>
        <dbReference type="ARBA" id="ARBA00004496"/>
    </source>
</evidence>
<organism evidence="7 8">
    <name type="scientific">Vibrio ulleungensis</name>
    <dbReference type="NCBI Taxonomy" id="2807619"/>
    <lineage>
        <taxon>Bacteria</taxon>
        <taxon>Pseudomonadati</taxon>
        <taxon>Pseudomonadota</taxon>
        <taxon>Gammaproteobacteria</taxon>
        <taxon>Vibrionales</taxon>
        <taxon>Vibrionaceae</taxon>
        <taxon>Vibrio</taxon>
    </lineage>
</organism>
<dbReference type="SUPFAM" id="SSF75169">
    <property type="entry name" value="DsrEFH-like"/>
    <property type="match status" value="1"/>
</dbReference>
<evidence type="ECO:0000256" key="5">
    <source>
        <dbReference type="ARBA" id="ARBA00022490"/>
    </source>
</evidence>
<reference evidence="7 8" key="1">
    <citation type="submission" date="2021-02" db="EMBL/GenBank/DDBJ databases">
        <authorList>
            <person name="Park J.-S."/>
        </authorList>
    </citation>
    <scope>NUCLEOTIDE SEQUENCE [LARGE SCALE GENOMIC DNA]</scope>
    <source>
        <strain evidence="7 8">188UL20-2</strain>
    </source>
</reference>
<dbReference type="PANTHER" id="PTHR34874:SF3">
    <property type="entry name" value="SULFURTRANSFERASE TUSD"/>
    <property type="match status" value="1"/>
</dbReference>
<comment type="function">
    <text evidence="1">Could be part of a sulfur-relay system.</text>
</comment>
<comment type="subcellular location">
    <subcellularLocation>
        <location evidence="2">Cytoplasm</location>
    </subcellularLocation>
</comment>
<keyword evidence="8" id="KW-1185">Reference proteome</keyword>
<gene>
    <name evidence="7" type="primary">tusD</name>
    <name evidence="7" type="ORF">JQC93_12775</name>
</gene>
<name>A0ABS2HIB5_9VIBR</name>
<evidence type="ECO:0000256" key="3">
    <source>
        <dbReference type="ARBA" id="ARBA00007067"/>
    </source>
</evidence>